<feature type="compositionally biased region" description="Low complexity" evidence="1">
    <location>
        <begin position="233"/>
        <end position="243"/>
    </location>
</feature>
<reference evidence="3" key="1">
    <citation type="submission" date="2024-09" db="EMBL/GenBank/DDBJ databases">
        <authorList>
            <person name="Sun Q."/>
        </authorList>
    </citation>
    <scope>NUCLEOTIDE SEQUENCE [LARGE SCALE GENOMIC DNA]</scope>
    <source>
        <strain evidence="3">JCM 31273</strain>
    </source>
</reference>
<protein>
    <submittedName>
        <fullName evidence="3">Type I restriction enzyme HsdR N-terminal domain-containing protein</fullName>
    </submittedName>
</protein>
<organism evidence="3 4">
    <name type="scientific">Halobaculum roseum</name>
    <dbReference type="NCBI Taxonomy" id="2175149"/>
    <lineage>
        <taxon>Archaea</taxon>
        <taxon>Methanobacteriati</taxon>
        <taxon>Methanobacteriota</taxon>
        <taxon>Stenosarchaea group</taxon>
        <taxon>Halobacteria</taxon>
        <taxon>Halobacteriales</taxon>
        <taxon>Haloferacaceae</taxon>
        <taxon>Halobaculum</taxon>
    </lineage>
</organism>
<accession>A0ABD5MR59</accession>
<dbReference type="RefSeq" id="WP_222923517.1">
    <property type="nucleotide sequence ID" value="NZ_CP082287.1"/>
</dbReference>
<dbReference type="InterPro" id="IPR029464">
    <property type="entry name" value="HSDR_N"/>
</dbReference>
<evidence type="ECO:0000313" key="3">
    <source>
        <dbReference type="EMBL" id="MFB9823732.1"/>
    </source>
</evidence>
<comment type="caution">
    <text evidence="3">The sequence shown here is derived from an EMBL/GenBank/DDBJ whole genome shotgun (WGS) entry which is preliminary data.</text>
</comment>
<gene>
    <name evidence="3" type="ORF">ACFFOL_06000</name>
</gene>
<evidence type="ECO:0000259" key="2">
    <source>
        <dbReference type="Pfam" id="PF13588"/>
    </source>
</evidence>
<feature type="region of interest" description="Disordered" evidence="1">
    <location>
        <begin position="223"/>
        <end position="248"/>
    </location>
</feature>
<feature type="domain" description="Type I restriction enzyme R protein N-terminal" evidence="2">
    <location>
        <begin position="26"/>
        <end position="131"/>
    </location>
</feature>
<keyword evidence="4" id="KW-1185">Reference proteome</keyword>
<dbReference type="Pfam" id="PF13588">
    <property type="entry name" value="HSDR_N_2"/>
    <property type="match status" value="1"/>
</dbReference>
<dbReference type="Gene3D" id="3.90.1570.30">
    <property type="match status" value="1"/>
</dbReference>
<evidence type="ECO:0000313" key="4">
    <source>
        <dbReference type="Proteomes" id="UP001589595"/>
    </source>
</evidence>
<dbReference type="GeneID" id="67212451"/>
<proteinExistence type="predicted"/>
<name>A0ABD5MR59_9EURY</name>
<dbReference type="Proteomes" id="UP001589595">
    <property type="component" value="Unassembled WGS sequence"/>
</dbReference>
<dbReference type="EMBL" id="JBHMAJ010000005">
    <property type="protein sequence ID" value="MFB9823732.1"/>
    <property type="molecule type" value="Genomic_DNA"/>
</dbReference>
<sequence length="363" mass="39605">MIDSDALSAYSARSASLIEETPQMDEQNTKRKIIEPLLELLGWDILSSDIELEYSVRMGTGTKKVDYALKLSDTPVVFVEAKGCDTTLNGDHEEQLSSYMRQVGVDWGLLTNGSKFELYRRDRDSDRPNEISLAQFSIETIDDHQHALRAIAKESIATGESQHIAETMQAVQHAIRQLRTGKETVAEEVTAVVTTTAGEAVSQHVEDEAKAFVDALIDRLESQASTTDRGAGSSRTEPSSSESKAAGASHGAYVIEVTDDSQCIEVVSGDTQAEAIAALVEYLIDAHDLLDAIELPYVPGTGRGSRALLNDEPVHIDEAEMLQYQALDGGVYLFTSLSAADKQRYVSELPQIVGLDCTFTKGW</sequence>
<dbReference type="AlphaFoldDB" id="A0ABD5MR59"/>
<evidence type="ECO:0000256" key="1">
    <source>
        <dbReference type="SAM" id="MobiDB-lite"/>
    </source>
</evidence>